<proteinExistence type="predicted"/>
<reference evidence="1 2" key="1">
    <citation type="journal article" date="2012" name="ISME J.">
        <title>Nitrification expanded: discovery, physiology and genomics of a nitrite-oxidizing bacterium from the phylum Chloroflexi.</title>
        <authorList>
            <person name="Sorokin D.Y."/>
            <person name="Lucker S."/>
            <person name="Vejmelkova D."/>
            <person name="Kostrikina N.A."/>
            <person name="Kleerebezem R."/>
            <person name="Rijpstra W.I."/>
            <person name="Damste J.S."/>
            <person name="Le Paslier D."/>
            <person name="Muyzer G."/>
            <person name="Wagner M."/>
            <person name="van Loosdrecht M.C."/>
            <person name="Daims H."/>
        </authorList>
    </citation>
    <scope>NUCLEOTIDE SEQUENCE [LARGE SCALE GENOMIC DNA]</scope>
    <source>
        <strain evidence="2">none</strain>
    </source>
</reference>
<sequence>MPVRSEEDGQGLMQEVERLWKNQGYEVNVQISGDSSTRLWFDTAYARFQFDVDWNKSGASVRGTTVCLPPR</sequence>
<accession>I4EIQ5</accession>
<evidence type="ECO:0000313" key="2">
    <source>
        <dbReference type="Proteomes" id="UP000004221"/>
    </source>
</evidence>
<comment type="caution">
    <text evidence="1">The sequence shown here is derived from an EMBL/GenBank/DDBJ whole genome shotgun (WGS) entry which is preliminary data.</text>
</comment>
<name>I4EIQ5_9BACT</name>
<gene>
    <name evidence="1" type="ORF">NITHO_3590008</name>
</gene>
<dbReference type="Proteomes" id="UP000004221">
    <property type="component" value="Unassembled WGS sequence"/>
</dbReference>
<dbReference type="AlphaFoldDB" id="I4EIQ5"/>
<keyword evidence="2" id="KW-1185">Reference proteome</keyword>
<evidence type="ECO:0000313" key="1">
    <source>
        <dbReference type="EMBL" id="CCF84567.1"/>
    </source>
</evidence>
<dbReference type="EMBL" id="CAGS01000289">
    <property type="protein sequence ID" value="CCF84567.1"/>
    <property type="molecule type" value="Genomic_DNA"/>
</dbReference>
<organism evidence="1 2">
    <name type="scientific">Nitrolancea hollandica Lb</name>
    <dbReference type="NCBI Taxonomy" id="1129897"/>
    <lineage>
        <taxon>Bacteria</taxon>
        <taxon>Pseudomonadati</taxon>
        <taxon>Thermomicrobiota</taxon>
        <taxon>Thermomicrobia</taxon>
        <taxon>Sphaerobacterales</taxon>
        <taxon>Sphaerobacterineae</taxon>
        <taxon>Sphaerobacteraceae</taxon>
        <taxon>Nitrolancea</taxon>
    </lineage>
</organism>
<protein>
    <submittedName>
        <fullName evidence="1">Uncharacterized protein</fullName>
    </submittedName>
</protein>